<dbReference type="CDD" id="cd01637">
    <property type="entry name" value="IMPase_like"/>
    <property type="match status" value="1"/>
</dbReference>
<organism evidence="1 2">
    <name type="scientific">Cohnella cellulosilytica</name>
    <dbReference type="NCBI Taxonomy" id="986710"/>
    <lineage>
        <taxon>Bacteria</taxon>
        <taxon>Bacillati</taxon>
        <taxon>Bacillota</taxon>
        <taxon>Bacilli</taxon>
        <taxon>Bacillales</taxon>
        <taxon>Paenibacillaceae</taxon>
        <taxon>Cohnella</taxon>
    </lineage>
</organism>
<dbReference type="PRINTS" id="PR00377">
    <property type="entry name" value="IMPHPHTASES"/>
</dbReference>
<proteinExistence type="predicted"/>
<dbReference type="Pfam" id="PF00459">
    <property type="entry name" value="Inositol_P"/>
    <property type="match status" value="1"/>
</dbReference>
<reference evidence="2" key="1">
    <citation type="journal article" date="2019" name="Int. J. Syst. Evol. Microbiol.">
        <title>The Global Catalogue of Microorganisms (GCM) 10K type strain sequencing project: providing services to taxonomists for standard genome sequencing and annotation.</title>
        <authorList>
            <consortium name="The Broad Institute Genomics Platform"/>
            <consortium name="The Broad Institute Genome Sequencing Center for Infectious Disease"/>
            <person name="Wu L."/>
            <person name="Ma J."/>
        </authorList>
    </citation>
    <scope>NUCLEOTIDE SEQUENCE [LARGE SCALE GENOMIC DNA]</scope>
    <source>
        <strain evidence="2">KCTC 12907</strain>
    </source>
</reference>
<keyword evidence="2" id="KW-1185">Reference proteome</keyword>
<comment type="caution">
    <text evidence="1">The sequence shown here is derived from an EMBL/GenBank/DDBJ whole genome shotgun (WGS) entry which is preliminary data.</text>
</comment>
<name>A0ABW2F5E2_9BACL</name>
<dbReference type="InterPro" id="IPR000760">
    <property type="entry name" value="Inositol_monophosphatase-like"/>
</dbReference>
<dbReference type="EMBL" id="JBHTAI010000004">
    <property type="protein sequence ID" value="MFC7148445.1"/>
    <property type="molecule type" value="Genomic_DNA"/>
</dbReference>
<dbReference type="Gene3D" id="3.30.540.10">
    <property type="entry name" value="Fructose-1,6-Bisphosphatase, subunit A, domain 1"/>
    <property type="match status" value="1"/>
</dbReference>
<evidence type="ECO:0000313" key="2">
    <source>
        <dbReference type="Proteomes" id="UP001596378"/>
    </source>
</evidence>
<gene>
    <name evidence="1" type="ORF">ACFQMJ_07910</name>
</gene>
<dbReference type="Proteomes" id="UP001596378">
    <property type="component" value="Unassembled WGS sequence"/>
</dbReference>
<sequence>MFNSEVYERAASWVAEAGELVKEFLGRELDVRAKLSHSDLVTVIDEQVERFLVEKIRVDYPEHRIIGEEKMDQRSSDSENIWIIDPVDGTTNLINRKRDFAISVAFVERSGGTFGIVNAVMNDEWFCAYRGEGAYLNGSRLERLPSGGRLKNELLAVTFPWNRIAETEDWAAYRQLIAAARGIRVYGASTIELCEMARGRLGAYVHHDIKAYDYAASRVVLEELGCRFADWSGRDIPWTYDGPVVAASPAVLPEIVSLLKQK</sequence>
<dbReference type="PANTHER" id="PTHR20854">
    <property type="entry name" value="INOSITOL MONOPHOSPHATASE"/>
    <property type="match status" value="1"/>
</dbReference>
<dbReference type="RefSeq" id="WP_378050032.1">
    <property type="nucleotide sequence ID" value="NZ_JBHMDN010000023.1"/>
</dbReference>
<accession>A0ABW2F5E2</accession>
<dbReference type="Gene3D" id="3.40.190.80">
    <property type="match status" value="1"/>
</dbReference>
<dbReference type="PANTHER" id="PTHR20854:SF4">
    <property type="entry name" value="INOSITOL-1-MONOPHOSPHATASE-RELATED"/>
    <property type="match status" value="1"/>
</dbReference>
<protein>
    <submittedName>
        <fullName evidence="1">Inositol monophosphatase family protein</fullName>
    </submittedName>
</protein>
<dbReference type="SUPFAM" id="SSF56655">
    <property type="entry name" value="Carbohydrate phosphatase"/>
    <property type="match status" value="1"/>
</dbReference>
<evidence type="ECO:0000313" key="1">
    <source>
        <dbReference type="EMBL" id="MFC7148445.1"/>
    </source>
</evidence>